<dbReference type="Proteomes" id="UP000789524">
    <property type="component" value="Unassembled WGS sequence"/>
</dbReference>
<protein>
    <submittedName>
        <fullName evidence="1">(African queen) hypothetical protein</fullName>
    </submittedName>
</protein>
<evidence type="ECO:0000313" key="2">
    <source>
        <dbReference type="Proteomes" id="UP000789524"/>
    </source>
</evidence>
<keyword evidence="2" id="KW-1185">Reference proteome</keyword>
<sequence length="74" mass="7837">MEPVCGGCPGRATGCLLHAMEPGGCSPPPAPPPAARSRRPYSWPHTRHSMYGLSCNSNRSVNDSLYTLPITGDV</sequence>
<dbReference type="AlphaFoldDB" id="A0A8J2QFE6"/>
<reference evidence="1" key="1">
    <citation type="submission" date="2021-09" db="EMBL/GenBank/DDBJ databases">
        <authorList>
            <person name="Martin H S."/>
        </authorList>
    </citation>
    <scope>NUCLEOTIDE SEQUENCE</scope>
</reference>
<name>A0A8J2QFE6_9NEOP</name>
<comment type="caution">
    <text evidence="1">The sequence shown here is derived from an EMBL/GenBank/DDBJ whole genome shotgun (WGS) entry which is preliminary data.</text>
</comment>
<evidence type="ECO:0000313" key="1">
    <source>
        <dbReference type="EMBL" id="CAG9561566.1"/>
    </source>
</evidence>
<dbReference type="EMBL" id="CAKASE010000047">
    <property type="protein sequence ID" value="CAG9561566.1"/>
    <property type="molecule type" value="Genomic_DNA"/>
</dbReference>
<proteinExistence type="predicted"/>
<organism evidence="1 2">
    <name type="scientific">Danaus chrysippus</name>
    <name type="common">African queen</name>
    <dbReference type="NCBI Taxonomy" id="151541"/>
    <lineage>
        <taxon>Eukaryota</taxon>
        <taxon>Metazoa</taxon>
        <taxon>Ecdysozoa</taxon>
        <taxon>Arthropoda</taxon>
        <taxon>Hexapoda</taxon>
        <taxon>Insecta</taxon>
        <taxon>Pterygota</taxon>
        <taxon>Neoptera</taxon>
        <taxon>Endopterygota</taxon>
        <taxon>Lepidoptera</taxon>
        <taxon>Glossata</taxon>
        <taxon>Ditrysia</taxon>
        <taxon>Papilionoidea</taxon>
        <taxon>Nymphalidae</taxon>
        <taxon>Danainae</taxon>
        <taxon>Danaini</taxon>
        <taxon>Danaina</taxon>
        <taxon>Danaus</taxon>
        <taxon>Anosia</taxon>
    </lineage>
</organism>
<gene>
    <name evidence="1" type="ORF">DCHRY22_LOCUS3056</name>
</gene>
<accession>A0A8J2QFE6</accession>